<sequence length="182" mass="21214">MVSCKKFDGKKFLKIILIILLIIIFSLTIFWWCYTPSISSFLSNKPTEATIYLDVYKSTEQLKKEKADFMDTGASFESYELAINKREQLDKLIEFFDNINLRIDIFTTLNNFLGVQGKNMPEGFEYLIFTSLVYTENKSDSLFFSRLEFDGPGKIKYKIINNDKIDKLVDYVKVNGQPLENE</sequence>
<proteinExistence type="predicted"/>
<gene>
    <name evidence="2" type="ORF">C5Q98_07050</name>
</gene>
<organism evidence="2 3">
    <name type="scientific">Fastidiosipila sanguinis</name>
    <dbReference type="NCBI Taxonomy" id="236753"/>
    <lineage>
        <taxon>Bacteria</taxon>
        <taxon>Bacillati</taxon>
        <taxon>Bacillota</taxon>
        <taxon>Clostridia</taxon>
        <taxon>Eubacteriales</taxon>
        <taxon>Oscillospiraceae</taxon>
        <taxon>Fastidiosipila</taxon>
    </lineage>
</organism>
<protein>
    <submittedName>
        <fullName evidence="2">Uncharacterized protein</fullName>
    </submittedName>
</protein>
<dbReference type="EMBL" id="CP027226">
    <property type="protein sequence ID" value="AVM42980.1"/>
    <property type="molecule type" value="Genomic_DNA"/>
</dbReference>
<dbReference type="Proteomes" id="UP000237947">
    <property type="component" value="Chromosome"/>
</dbReference>
<keyword evidence="1" id="KW-0812">Transmembrane</keyword>
<accession>A0A2S0KPL8</accession>
<evidence type="ECO:0000256" key="1">
    <source>
        <dbReference type="SAM" id="Phobius"/>
    </source>
</evidence>
<dbReference type="KEGG" id="fsa:C5Q98_07050"/>
<reference evidence="3" key="1">
    <citation type="submission" date="2018-02" db="EMBL/GenBank/DDBJ databases">
        <authorList>
            <person name="Holder M.E."/>
            <person name="Ajami N.J."/>
            <person name="Petrosino J.F."/>
        </authorList>
    </citation>
    <scope>NUCLEOTIDE SEQUENCE [LARGE SCALE GENOMIC DNA]</scope>
    <source>
        <strain evidence="3">CCUG 47711</strain>
    </source>
</reference>
<feature type="transmembrane region" description="Helical" evidence="1">
    <location>
        <begin position="12"/>
        <end position="32"/>
    </location>
</feature>
<evidence type="ECO:0000313" key="2">
    <source>
        <dbReference type="EMBL" id="AVM42980.1"/>
    </source>
</evidence>
<name>A0A2S0KPL8_9FIRM</name>
<keyword evidence="1" id="KW-0472">Membrane</keyword>
<keyword evidence="1" id="KW-1133">Transmembrane helix</keyword>
<dbReference type="AlphaFoldDB" id="A0A2S0KPL8"/>
<evidence type="ECO:0000313" key="3">
    <source>
        <dbReference type="Proteomes" id="UP000237947"/>
    </source>
</evidence>
<keyword evidence="3" id="KW-1185">Reference proteome</keyword>